<dbReference type="Proteomes" id="UP000537161">
    <property type="component" value="Unassembled WGS sequence"/>
</dbReference>
<sequence>MKTHAMLRGLRVTLTKTELQALLNLTRYGAGQIASNSSFNYLPKRQEGVADDVINGLELGLASLRAKQAEARFRREQPKREAEQRAARTHHAEIDGYYVIGFLGDWTDISEDPDQRQWADLLHEDTVPREQGEVRRGVWRIFLSRGSSASDDLDVLPSDCTETAEREEIEELARRIIARHGKQ</sequence>
<dbReference type="RefSeq" id="WP_184099091.1">
    <property type="nucleotide sequence ID" value="NZ_JACIJH010000009.1"/>
</dbReference>
<accession>A0A7W9B6T9</accession>
<organism evidence="1 2">
    <name type="scientific">Sphingopyxis panaciterrulae</name>
    <dbReference type="NCBI Taxonomy" id="462372"/>
    <lineage>
        <taxon>Bacteria</taxon>
        <taxon>Pseudomonadati</taxon>
        <taxon>Pseudomonadota</taxon>
        <taxon>Alphaproteobacteria</taxon>
        <taxon>Sphingomonadales</taxon>
        <taxon>Sphingomonadaceae</taxon>
        <taxon>Sphingopyxis</taxon>
    </lineage>
</organism>
<comment type="caution">
    <text evidence="1">The sequence shown here is derived from an EMBL/GenBank/DDBJ whole genome shotgun (WGS) entry which is preliminary data.</text>
</comment>
<keyword evidence="2" id="KW-1185">Reference proteome</keyword>
<gene>
    <name evidence="1" type="ORF">FHR21_002687</name>
</gene>
<dbReference type="AlphaFoldDB" id="A0A7W9B6T9"/>
<reference evidence="1 2" key="1">
    <citation type="submission" date="2020-08" db="EMBL/GenBank/DDBJ databases">
        <title>Genomic Encyclopedia of Type Strains, Phase IV (KMG-IV): sequencing the most valuable type-strain genomes for metagenomic binning, comparative biology and taxonomic classification.</title>
        <authorList>
            <person name="Goeker M."/>
        </authorList>
    </citation>
    <scope>NUCLEOTIDE SEQUENCE [LARGE SCALE GENOMIC DNA]</scope>
    <source>
        <strain evidence="1 2">DSM 27163</strain>
    </source>
</reference>
<proteinExistence type="predicted"/>
<evidence type="ECO:0000313" key="2">
    <source>
        <dbReference type="Proteomes" id="UP000537161"/>
    </source>
</evidence>
<evidence type="ECO:0000313" key="1">
    <source>
        <dbReference type="EMBL" id="MBB5707321.1"/>
    </source>
</evidence>
<name>A0A7W9B6T9_9SPHN</name>
<protein>
    <submittedName>
        <fullName evidence="1">Uncharacterized protein</fullName>
    </submittedName>
</protein>
<dbReference type="EMBL" id="JACIJH010000009">
    <property type="protein sequence ID" value="MBB5707321.1"/>
    <property type="molecule type" value="Genomic_DNA"/>
</dbReference>